<reference evidence="1 2" key="1">
    <citation type="submission" date="2022-10" db="EMBL/GenBank/DDBJ databases">
        <title>Aestuariibacter sp. AA17 isolated from Montipora capitata coral fragment.</title>
        <authorList>
            <person name="Emsley S.A."/>
            <person name="Pfannmuller K.M."/>
            <person name="Loughran R.M."/>
            <person name="Shlafstein M."/>
            <person name="Papke E."/>
            <person name="Saw J.H."/>
            <person name="Ushijima B."/>
            <person name="Videau P."/>
        </authorList>
    </citation>
    <scope>NUCLEOTIDE SEQUENCE [LARGE SCALE GENOMIC DNA]</scope>
    <source>
        <strain evidence="1 2">AA17</strain>
    </source>
</reference>
<name>A0ABT3ACJ1_9ALTE</name>
<evidence type="ECO:0000313" key="2">
    <source>
        <dbReference type="Proteomes" id="UP001652504"/>
    </source>
</evidence>
<dbReference type="EMBL" id="JAOWKX010000010">
    <property type="protein sequence ID" value="MCV2886340.1"/>
    <property type="molecule type" value="Genomic_DNA"/>
</dbReference>
<protein>
    <submittedName>
        <fullName evidence="1">Uncharacterized protein</fullName>
    </submittedName>
</protein>
<organism evidence="1 2">
    <name type="scientific">Fluctibacter corallii</name>
    <dbReference type="NCBI Taxonomy" id="2984329"/>
    <lineage>
        <taxon>Bacteria</taxon>
        <taxon>Pseudomonadati</taxon>
        <taxon>Pseudomonadota</taxon>
        <taxon>Gammaproteobacteria</taxon>
        <taxon>Alteromonadales</taxon>
        <taxon>Alteromonadaceae</taxon>
        <taxon>Fluctibacter</taxon>
    </lineage>
</organism>
<sequence length="160" mass="18008">MQSYNFQVIPKENSNWDISSASGSYSGTTYIDYRALSAGKTVNLYYEIWSDSEFEFAENGTIFTDAKDNFNYQLTSLVANSGRSLILTITNIAPHQALSDALIDKLKASPREAVEGTLNKQKDYEINFRLVAKKKGDNTSLIRYFSQDPAVIIQEMEPSH</sequence>
<dbReference type="RefSeq" id="WP_263713628.1">
    <property type="nucleotide sequence ID" value="NZ_JAOWKX010000010.1"/>
</dbReference>
<comment type="caution">
    <text evidence="1">The sequence shown here is derived from an EMBL/GenBank/DDBJ whole genome shotgun (WGS) entry which is preliminary data.</text>
</comment>
<keyword evidence="2" id="KW-1185">Reference proteome</keyword>
<gene>
    <name evidence="1" type="ORF">OE749_16720</name>
</gene>
<accession>A0ABT3ACJ1</accession>
<dbReference type="Proteomes" id="UP001652504">
    <property type="component" value="Unassembled WGS sequence"/>
</dbReference>
<proteinExistence type="predicted"/>
<evidence type="ECO:0000313" key="1">
    <source>
        <dbReference type="EMBL" id="MCV2886340.1"/>
    </source>
</evidence>